<dbReference type="EMBL" id="ML742024">
    <property type="protein sequence ID" value="KAE8155198.1"/>
    <property type="molecule type" value="Genomic_DNA"/>
</dbReference>
<evidence type="ECO:0000313" key="2">
    <source>
        <dbReference type="Proteomes" id="UP000325780"/>
    </source>
</evidence>
<evidence type="ECO:0000313" key="1">
    <source>
        <dbReference type="EMBL" id="KAE8155198.1"/>
    </source>
</evidence>
<sequence length="242" mass="26436">MTEASGLASDIIGLATLADSTSKPLYDISSHLRNAGQTIIDLKACVSSLQETLQITLDQAPGSESNKGLELLGQPLRHYQDSVPFEEQNSTGTQPTLDNLETAIRSTKSDLEAQGYRLQQNLQRMTDVSTVRALKSDLHQLQDGIKGLEELKSVVDRTRPGIVVTQNRAHQNSHALFGTDMLQSQFDVHVSDNWAGAGAFMAAGAYSPQTLQGFWKKWPSSGYVAIRQFLVSTSYQASILLL</sequence>
<accession>A0A5N6U9B5</accession>
<name>A0A5N6U9B5_ASPAV</name>
<protein>
    <recommendedName>
        <fullName evidence="3">Fungal N-terminal domain-containing protein</fullName>
    </recommendedName>
</protein>
<evidence type="ECO:0008006" key="3">
    <source>
        <dbReference type="Google" id="ProtNLM"/>
    </source>
</evidence>
<dbReference type="OrthoDB" id="5421681at2759"/>
<dbReference type="Proteomes" id="UP000325780">
    <property type="component" value="Unassembled WGS sequence"/>
</dbReference>
<keyword evidence="2" id="KW-1185">Reference proteome</keyword>
<organism evidence="1 2">
    <name type="scientific">Aspergillus avenaceus</name>
    <dbReference type="NCBI Taxonomy" id="36643"/>
    <lineage>
        <taxon>Eukaryota</taxon>
        <taxon>Fungi</taxon>
        <taxon>Dikarya</taxon>
        <taxon>Ascomycota</taxon>
        <taxon>Pezizomycotina</taxon>
        <taxon>Eurotiomycetes</taxon>
        <taxon>Eurotiomycetidae</taxon>
        <taxon>Eurotiales</taxon>
        <taxon>Aspergillaceae</taxon>
        <taxon>Aspergillus</taxon>
        <taxon>Aspergillus subgen. Circumdati</taxon>
    </lineage>
</organism>
<dbReference type="AlphaFoldDB" id="A0A5N6U9B5"/>
<proteinExistence type="predicted"/>
<gene>
    <name evidence="1" type="ORF">BDV25DRAFT_135245</name>
</gene>
<reference evidence="1 2" key="1">
    <citation type="submission" date="2019-04" db="EMBL/GenBank/DDBJ databases">
        <title>Friends and foes A comparative genomics study of 23 Aspergillus species from section Flavi.</title>
        <authorList>
            <consortium name="DOE Joint Genome Institute"/>
            <person name="Kjaerbolling I."/>
            <person name="Vesth T."/>
            <person name="Frisvad J.C."/>
            <person name="Nybo J.L."/>
            <person name="Theobald S."/>
            <person name="Kildgaard S."/>
            <person name="Isbrandt T."/>
            <person name="Kuo A."/>
            <person name="Sato A."/>
            <person name="Lyhne E.K."/>
            <person name="Kogle M.E."/>
            <person name="Wiebenga A."/>
            <person name="Kun R.S."/>
            <person name="Lubbers R.J."/>
            <person name="Makela M.R."/>
            <person name="Barry K."/>
            <person name="Chovatia M."/>
            <person name="Clum A."/>
            <person name="Daum C."/>
            <person name="Haridas S."/>
            <person name="He G."/>
            <person name="LaButti K."/>
            <person name="Lipzen A."/>
            <person name="Mondo S."/>
            <person name="Riley R."/>
            <person name="Salamov A."/>
            <person name="Simmons B.A."/>
            <person name="Magnuson J.K."/>
            <person name="Henrissat B."/>
            <person name="Mortensen U.H."/>
            <person name="Larsen T.O."/>
            <person name="Devries R.P."/>
            <person name="Grigoriev I.V."/>
            <person name="Machida M."/>
            <person name="Baker S.E."/>
            <person name="Andersen M.R."/>
        </authorList>
    </citation>
    <scope>NUCLEOTIDE SEQUENCE [LARGE SCALE GENOMIC DNA]</scope>
    <source>
        <strain evidence="1 2">IBT 18842</strain>
    </source>
</reference>